<dbReference type="Proteomes" id="UP000799764">
    <property type="component" value="Unassembled WGS sequence"/>
</dbReference>
<comment type="caution">
    <text evidence="2">The sequence shown here is derived from an EMBL/GenBank/DDBJ whole genome shotgun (WGS) entry which is preliminary data.</text>
</comment>
<keyword evidence="3" id="KW-1185">Reference proteome</keyword>
<evidence type="ECO:0000256" key="1">
    <source>
        <dbReference type="SAM" id="MobiDB-lite"/>
    </source>
</evidence>
<protein>
    <submittedName>
        <fullName evidence="2">Uncharacterized protein</fullName>
    </submittedName>
</protein>
<evidence type="ECO:0000313" key="3">
    <source>
        <dbReference type="Proteomes" id="UP000799764"/>
    </source>
</evidence>
<accession>A0A9P4PDT5</accession>
<dbReference type="AlphaFoldDB" id="A0A9P4PDT5"/>
<sequence length="96" mass="10251">MITAQEVLLLVCSLKHVKRVIFYSLLILTLRTKSPSYSFLKYTPLVAASYVNSVGGSLPTPTTSNATLPTPAGSWNDRHALGPSPGFTIASPGTCR</sequence>
<dbReference type="EMBL" id="MU001503">
    <property type="protein sequence ID" value="KAF2443199.1"/>
    <property type="molecule type" value="Genomic_DNA"/>
</dbReference>
<proteinExistence type="predicted"/>
<feature type="region of interest" description="Disordered" evidence="1">
    <location>
        <begin position="62"/>
        <end position="96"/>
    </location>
</feature>
<gene>
    <name evidence="2" type="ORF">P171DRAFT_57549</name>
</gene>
<evidence type="ECO:0000313" key="2">
    <source>
        <dbReference type="EMBL" id="KAF2443199.1"/>
    </source>
</evidence>
<organism evidence="2 3">
    <name type="scientific">Karstenula rhodostoma CBS 690.94</name>
    <dbReference type="NCBI Taxonomy" id="1392251"/>
    <lineage>
        <taxon>Eukaryota</taxon>
        <taxon>Fungi</taxon>
        <taxon>Dikarya</taxon>
        <taxon>Ascomycota</taxon>
        <taxon>Pezizomycotina</taxon>
        <taxon>Dothideomycetes</taxon>
        <taxon>Pleosporomycetidae</taxon>
        <taxon>Pleosporales</taxon>
        <taxon>Massarineae</taxon>
        <taxon>Didymosphaeriaceae</taxon>
        <taxon>Karstenula</taxon>
    </lineage>
</organism>
<reference evidence="2" key="1">
    <citation type="journal article" date="2020" name="Stud. Mycol.">
        <title>101 Dothideomycetes genomes: a test case for predicting lifestyles and emergence of pathogens.</title>
        <authorList>
            <person name="Haridas S."/>
            <person name="Albert R."/>
            <person name="Binder M."/>
            <person name="Bloem J."/>
            <person name="Labutti K."/>
            <person name="Salamov A."/>
            <person name="Andreopoulos B."/>
            <person name="Baker S."/>
            <person name="Barry K."/>
            <person name="Bills G."/>
            <person name="Bluhm B."/>
            <person name="Cannon C."/>
            <person name="Castanera R."/>
            <person name="Culley D."/>
            <person name="Daum C."/>
            <person name="Ezra D."/>
            <person name="Gonzalez J."/>
            <person name="Henrissat B."/>
            <person name="Kuo A."/>
            <person name="Liang C."/>
            <person name="Lipzen A."/>
            <person name="Lutzoni F."/>
            <person name="Magnuson J."/>
            <person name="Mondo S."/>
            <person name="Nolan M."/>
            <person name="Ohm R."/>
            <person name="Pangilinan J."/>
            <person name="Park H.-J."/>
            <person name="Ramirez L."/>
            <person name="Alfaro M."/>
            <person name="Sun H."/>
            <person name="Tritt A."/>
            <person name="Yoshinaga Y."/>
            <person name="Zwiers L.-H."/>
            <person name="Turgeon B."/>
            <person name="Goodwin S."/>
            <person name="Spatafora J."/>
            <person name="Crous P."/>
            <person name="Grigoriev I."/>
        </authorList>
    </citation>
    <scope>NUCLEOTIDE SEQUENCE</scope>
    <source>
        <strain evidence="2">CBS 690.94</strain>
    </source>
</reference>
<name>A0A9P4PDT5_9PLEO</name>